<dbReference type="InterPro" id="IPR043519">
    <property type="entry name" value="NT_sf"/>
</dbReference>
<dbReference type="Gene3D" id="1.10.1410.10">
    <property type="match status" value="1"/>
</dbReference>
<evidence type="ECO:0000259" key="7">
    <source>
        <dbReference type="Pfam" id="PF22600"/>
    </source>
</evidence>
<feature type="domain" description="PAP-associated" evidence="6">
    <location>
        <begin position="298"/>
        <end position="344"/>
    </location>
</feature>
<dbReference type="Gene3D" id="3.30.460.10">
    <property type="entry name" value="Beta Polymerase, domain 2"/>
    <property type="match status" value="1"/>
</dbReference>
<keyword evidence="4" id="KW-0479">Metal-binding</keyword>
<comment type="cofactor">
    <cofactor evidence="2">
        <name>Mg(2+)</name>
        <dbReference type="ChEBI" id="CHEBI:18420"/>
    </cofactor>
</comment>
<accession>A0ABY6K9B5</accession>
<dbReference type="InterPro" id="IPR002058">
    <property type="entry name" value="PAP_assoc"/>
</dbReference>
<dbReference type="Pfam" id="PF22600">
    <property type="entry name" value="MTPAP-like_central"/>
    <property type="match status" value="1"/>
</dbReference>
<proteinExistence type="predicted"/>
<dbReference type="CDD" id="cd05402">
    <property type="entry name" value="NT_PAP_TUTase"/>
    <property type="match status" value="1"/>
</dbReference>
<dbReference type="SUPFAM" id="SSF81631">
    <property type="entry name" value="PAP/OAS1 substrate-binding domain"/>
    <property type="match status" value="1"/>
</dbReference>
<dbReference type="PANTHER" id="PTHR12271">
    <property type="entry name" value="POLY A POLYMERASE CID PAP -RELATED"/>
    <property type="match status" value="1"/>
</dbReference>
<evidence type="ECO:0000259" key="6">
    <source>
        <dbReference type="Pfam" id="PF03828"/>
    </source>
</evidence>
<evidence type="ECO:0000256" key="5">
    <source>
        <dbReference type="ARBA" id="ARBA00022842"/>
    </source>
</evidence>
<reference evidence="8 9" key="1">
    <citation type="submission" date="2022-01" db="EMBL/GenBank/DDBJ databases">
        <title>A chromosomal length assembly of Cordylochernes scorpioides.</title>
        <authorList>
            <person name="Zeh D."/>
            <person name="Zeh J."/>
        </authorList>
    </citation>
    <scope>NUCLEOTIDE SEQUENCE [LARGE SCALE GENOMIC DNA]</scope>
    <source>
        <strain evidence="8">IN4F17</strain>
        <tissue evidence="8">Whole Body</tissue>
    </source>
</reference>
<feature type="domain" description="Poly(A) RNA polymerase mitochondrial-like central palm" evidence="7">
    <location>
        <begin position="101"/>
        <end position="202"/>
    </location>
</feature>
<organism evidence="8 9">
    <name type="scientific">Cordylochernes scorpioides</name>
    <dbReference type="NCBI Taxonomy" id="51811"/>
    <lineage>
        <taxon>Eukaryota</taxon>
        <taxon>Metazoa</taxon>
        <taxon>Ecdysozoa</taxon>
        <taxon>Arthropoda</taxon>
        <taxon>Chelicerata</taxon>
        <taxon>Arachnida</taxon>
        <taxon>Pseudoscorpiones</taxon>
        <taxon>Cheliferoidea</taxon>
        <taxon>Chernetidae</taxon>
        <taxon>Cordylochernes</taxon>
    </lineage>
</organism>
<protein>
    <submittedName>
        <fullName evidence="8">ZCCHC11</fullName>
    </submittedName>
</protein>
<dbReference type="EMBL" id="CP092865">
    <property type="protein sequence ID" value="UYV65168.1"/>
    <property type="molecule type" value="Genomic_DNA"/>
</dbReference>
<keyword evidence="3" id="KW-0808">Transferase</keyword>
<dbReference type="Pfam" id="PF03828">
    <property type="entry name" value="PAP_assoc"/>
    <property type="match status" value="1"/>
</dbReference>
<evidence type="ECO:0000313" key="9">
    <source>
        <dbReference type="Proteomes" id="UP001235939"/>
    </source>
</evidence>
<evidence type="ECO:0000256" key="4">
    <source>
        <dbReference type="ARBA" id="ARBA00022723"/>
    </source>
</evidence>
<evidence type="ECO:0000256" key="3">
    <source>
        <dbReference type="ARBA" id="ARBA00022679"/>
    </source>
</evidence>
<evidence type="ECO:0000256" key="1">
    <source>
        <dbReference type="ARBA" id="ARBA00001936"/>
    </source>
</evidence>
<dbReference type="PANTHER" id="PTHR12271:SF66">
    <property type="entry name" value="TERMINAL URIDYLYLTRANSFERASE TAILOR"/>
    <property type="match status" value="1"/>
</dbReference>
<evidence type="ECO:0000313" key="8">
    <source>
        <dbReference type="EMBL" id="UYV65168.1"/>
    </source>
</evidence>
<dbReference type="InterPro" id="IPR054708">
    <property type="entry name" value="MTPAP-like_central"/>
</dbReference>
<comment type="cofactor">
    <cofactor evidence="1">
        <name>Mn(2+)</name>
        <dbReference type="ChEBI" id="CHEBI:29035"/>
    </cofactor>
</comment>
<evidence type="ECO:0000256" key="2">
    <source>
        <dbReference type="ARBA" id="ARBA00001946"/>
    </source>
</evidence>
<keyword evidence="5" id="KW-0460">Magnesium</keyword>
<keyword evidence="9" id="KW-1185">Reference proteome</keyword>
<dbReference type="SUPFAM" id="SSF81301">
    <property type="entry name" value="Nucleotidyltransferase"/>
    <property type="match status" value="1"/>
</dbReference>
<dbReference type="Proteomes" id="UP001235939">
    <property type="component" value="Chromosome 03"/>
</dbReference>
<sequence>MVRTARTLPMTHTQSEDPRVSRLVRLTPANQGPKPAYSFTNSGQWHSDVRQTRSRLSTPLPSRVIVEEVCFPLKEEGGGGGRNGCFTEVVVADVCVLRTDAILELFGSSVNGFGFKNCDMDICMTFVDKKCEEMEQPQVQVQIIELLAQHLACNTDYERVIPITTAKVPIVKLKFSKTEMEADISLYNTLAKHNTELLKTYTHIDRRVQILGFVMKHFAKLFEIGDASSGSLSSYAYILMVIYFLQQRDPPVLPVLQELHPNPQRRPQRMVKEWDTWFFNDTSRLREMWPAGGKNKETIGQLLVQIFKFYTETFEFDKYVVSIRQRSPMTRLEKLWNSKCIVIEALTRKQLHLATEIGLGLPHPMREWIRPAAG</sequence>
<name>A0ABY6K9B5_9ARAC</name>
<gene>
    <name evidence="8" type="ORF">LAZ67_3003422</name>
</gene>